<accession>X1QQK0</accession>
<evidence type="ECO:0000313" key="1">
    <source>
        <dbReference type="EMBL" id="GAI53250.1"/>
    </source>
</evidence>
<protein>
    <submittedName>
        <fullName evidence="1">Uncharacterized protein</fullName>
    </submittedName>
</protein>
<feature type="non-terminal residue" evidence="1">
    <location>
        <position position="57"/>
    </location>
</feature>
<dbReference type="AlphaFoldDB" id="X1QQK0"/>
<dbReference type="EMBL" id="BARV01035049">
    <property type="protein sequence ID" value="GAI53250.1"/>
    <property type="molecule type" value="Genomic_DNA"/>
</dbReference>
<organism evidence="1">
    <name type="scientific">marine sediment metagenome</name>
    <dbReference type="NCBI Taxonomy" id="412755"/>
    <lineage>
        <taxon>unclassified sequences</taxon>
        <taxon>metagenomes</taxon>
        <taxon>ecological metagenomes</taxon>
    </lineage>
</organism>
<gene>
    <name evidence="1" type="ORF">S06H3_54748</name>
</gene>
<name>X1QQK0_9ZZZZ</name>
<proteinExistence type="predicted"/>
<comment type="caution">
    <text evidence="1">The sequence shown here is derived from an EMBL/GenBank/DDBJ whole genome shotgun (WGS) entry which is preliminary data.</text>
</comment>
<reference evidence="1" key="1">
    <citation type="journal article" date="2014" name="Front. Microbiol.">
        <title>High frequency of phylogenetically diverse reductive dehalogenase-homologous genes in deep subseafloor sedimentary metagenomes.</title>
        <authorList>
            <person name="Kawai M."/>
            <person name="Futagami T."/>
            <person name="Toyoda A."/>
            <person name="Takaki Y."/>
            <person name="Nishi S."/>
            <person name="Hori S."/>
            <person name="Arai W."/>
            <person name="Tsubouchi T."/>
            <person name="Morono Y."/>
            <person name="Uchiyama I."/>
            <person name="Ito T."/>
            <person name="Fujiyama A."/>
            <person name="Inagaki F."/>
            <person name="Takami H."/>
        </authorList>
    </citation>
    <scope>NUCLEOTIDE SEQUENCE</scope>
    <source>
        <strain evidence="1">Expedition CK06-06</strain>
    </source>
</reference>
<sequence length="57" mass="6003">MYRTQKGLIGSTPVPVDMYNEISSGTYRVVQNVSGLSGATGSGYLAVLHFHVIGSEG</sequence>